<keyword evidence="2" id="KW-1185">Reference proteome</keyword>
<gene>
    <name evidence="1" type="ORF">JZM60_15335</name>
</gene>
<sequence>MAAFPPEWWPDSSGIRSEAQELANFPIGETLAACIAGRGEKEKLENIIIYPEAVRKICSKISELNDGDMQALHLSALKASALDPVFRRNLRGPLKFKSDANSTPQEGVLGQIELRSKNPVQVGQRVDKFLIVNVLYE</sequence>
<protein>
    <submittedName>
        <fullName evidence="1">Uncharacterized protein</fullName>
    </submittedName>
</protein>
<evidence type="ECO:0000313" key="2">
    <source>
        <dbReference type="Proteomes" id="UP000663651"/>
    </source>
</evidence>
<reference evidence="1 2" key="1">
    <citation type="submission" date="2021-03" db="EMBL/GenBank/DDBJ databases">
        <title>Geobacter metallireducens gen. nov. sp. nov., a microorganism capable of coupling the complete oxidation of organic compounds to the reduction of iron and other metals.</title>
        <authorList>
            <person name="Li Y."/>
        </authorList>
    </citation>
    <scope>NUCLEOTIDE SEQUENCE [LARGE SCALE GENOMIC DNA]</scope>
    <source>
        <strain evidence="1 2">Jerry-YX</strain>
    </source>
</reference>
<name>A0ABX7Q2Z7_9BACT</name>
<organism evidence="1 2">
    <name type="scientific">Geobacter benzoatilyticus</name>
    <dbReference type="NCBI Taxonomy" id="2815309"/>
    <lineage>
        <taxon>Bacteria</taxon>
        <taxon>Pseudomonadati</taxon>
        <taxon>Thermodesulfobacteriota</taxon>
        <taxon>Desulfuromonadia</taxon>
        <taxon>Geobacterales</taxon>
        <taxon>Geobacteraceae</taxon>
        <taxon>Geobacter</taxon>
    </lineage>
</organism>
<dbReference type="RefSeq" id="WP_207163268.1">
    <property type="nucleotide sequence ID" value="NZ_CP071382.1"/>
</dbReference>
<proteinExistence type="predicted"/>
<dbReference type="Proteomes" id="UP000663651">
    <property type="component" value="Chromosome"/>
</dbReference>
<accession>A0ABX7Q2Z7</accession>
<dbReference type="EMBL" id="CP071382">
    <property type="protein sequence ID" value="QSV45471.1"/>
    <property type="molecule type" value="Genomic_DNA"/>
</dbReference>
<evidence type="ECO:0000313" key="1">
    <source>
        <dbReference type="EMBL" id="QSV45471.1"/>
    </source>
</evidence>